<keyword evidence="6" id="KW-0145">Chemotaxis</keyword>
<comment type="caution">
    <text evidence="12">The sequence shown here is derived from an EMBL/GenBank/DDBJ whole genome shotgun (WGS) entry which is preliminary data.</text>
</comment>
<evidence type="ECO:0000256" key="7">
    <source>
        <dbReference type="ARBA" id="ARBA00022779"/>
    </source>
</evidence>
<reference evidence="12 13" key="1">
    <citation type="submission" date="2020-08" db="EMBL/GenBank/DDBJ databases">
        <title>Genomic Encyclopedia of Type Strains, Phase IV (KMG-IV): sequencing the most valuable type-strain genomes for metagenomic binning, comparative biology and taxonomic classification.</title>
        <authorList>
            <person name="Goeker M."/>
        </authorList>
    </citation>
    <scope>NUCLEOTIDE SEQUENCE [LARGE SCALE GENOMIC DNA]</scope>
    <source>
        <strain evidence="12 13">DSM 26385</strain>
    </source>
</reference>
<evidence type="ECO:0000313" key="13">
    <source>
        <dbReference type="Proteomes" id="UP000584824"/>
    </source>
</evidence>
<dbReference type="RefSeq" id="WP_183793650.1">
    <property type="nucleotide sequence ID" value="NZ_JACIDU010000013.1"/>
</dbReference>
<dbReference type="Pfam" id="PF01052">
    <property type="entry name" value="FliMN_C"/>
    <property type="match status" value="1"/>
</dbReference>
<protein>
    <recommendedName>
        <fullName evidence="4">Flagellar motor switch protein FliM</fullName>
    </recommendedName>
</protein>
<keyword evidence="13" id="KW-1185">Reference proteome</keyword>
<dbReference type="GO" id="GO:0050918">
    <property type="term" value="P:positive chemotaxis"/>
    <property type="evidence" value="ECO:0007669"/>
    <property type="project" value="TreeGrafter"/>
</dbReference>
<comment type="subcellular location">
    <subcellularLocation>
        <location evidence="1">Bacterial flagellum basal body</location>
    </subcellularLocation>
    <subcellularLocation>
        <location evidence="2">Cell membrane</location>
        <topology evidence="2">Peripheral membrane protein</topology>
    </subcellularLocation>
</comment>
<keyword evidence="12" id="KW-0966">Cell projection</keyword>
<dbReference type="AlphaFoldDB" id="A0A7W6K3K7"/>
<keyword evidence="12" id="KW-0969">Cilium</keyword>
<dbReference type="PANTHER" id="PTHR30034:SF3">
    <property type="entry name" value="FLAGELLAR MOTOR SWITCH PROTEIN FLIM"/>
    <property type="match status" value="1"/>
</dbReference>
<feature type="domain" description="Flagellar motor switch protein FliN-like C-terminal" evidence="11">
    <location>
        <begin position="232"/>
        <end position="301"/>
    </location>
</feature>
<sequence>MTDLARTTEQTMDPIVLARLTGGLGDVKLLNRIGAEIGALYTDFLPDVFESETGLPITVSYVGCESGPFGELVSRIGPNFTTVDVSQRNWCPHFVIASGNGLAISLMANMLGALPEDIADPEERPLSKIELDAATIILSKAAGVLRSAITVPGGFEPALSSPVNRPDRVAHEEERDGVFALAVRLAVTLSPVESEVILVVPQTPLLKTRITPPKSGAPASKASKDWADHLTEQVRRSHVTLEARIKLTELTLGTIARLMPGDVIPFFDEEDVHVEVNANGKELYACEFGRSGQSYTVRIKDNTTSDEELLRHLLKG</sequence>
<gene>
    <name evidence="12" type="ORF">GGQ66_003142</name>
</gene>
<name>A0A7W6K3K7_9HYPH</name>
<dbReference type="SUPFAM" id="SSF101801">
    <property type="entry name" value="Surface presentation of antigens (SPOA)"/>
    <property type="match status" value="1"/>
</dbReference>
<evidence type="ECO:0000256" key="1">
    <source>
        <dbReference type="ARBA" id="ARBA00004117"/>
    </source>
</evidence>
<evidence type="ECO:0000256" key="2">
    <source>
        <dbReference type="ARBA" id="ARBA00004202"/>
    </source>
</evidence>
<keyword evidence="7" id="KW-0283">Flagellar rotation</keyword>
<keyword evidence="9" id="KW-0975">Bacterial flagellum</keyword>
<comment type="similarity">
    <text evidence="3">Belongs to the FliM family.</text>
</comment>
<evidence type="ECO:0000313" key="12">
    <source>
        <dbReference type="EMBL" id="MBB4104564.1"/>
    </source>
</evidence>
<keyword evidence="5" id="KW-1003">Cell membrane</keyword>
<dbReference type="InterPro" id="IPR036429">
    <property type="entry name" value="SpoA-like_sf"/>
</dbReference>
<evidence type="ECO:0000256" key="4">
    <source>
        <dbReference type="ARBA" id="ARBA00021898"/>
    </source>
</evidence>
<dbReference type="Gene3D" id="3.40.1550.10">
    <property type="entry name" value="CheC-like"/>
    <property type="match status" value="1"/>
</dbReference>
<evidence type="ECO:0000256" key="6">
    <source>
        <dbReference type="ARBA" id="ARBA00022500"/>
    </source>
</evidence>
<dbReference type="InterPro" id="IPR001543">
    <property type="entry name" value="FliN-like_C"/>
</dbReference>
<evidence type="ECO:0000256" key="10">
    <source>
        <dbReference type="ARBA" id="ARBA00025044"/>
    </source>
</evidence>
<proteinExistence type="inferred from homology"/>
<accession>A0A7W6K3K7</accession>
<keyword evidence="8" id="KW-0472">Membrane</keyword>
<dbReference type="Proteomes" id="UP000584824">
    <property type="component" value="Unassembled WGS sequence"/>
</dbReference>
<dbReference type="InterPro" id="IPR028976">
    <property type="entry name" value="CheC-like_sf"/>
</dbReference>
<dbReference type="PANTHER" id="PTHR30034">
    <property type="entry name" value="FLAGELLAR MOTOR SWITCH PROTEIN FLIM"/>
    <property type="match status" value="1"/>
</dbReference>
<dbReference type="Gene3D" id="2.30.330.10">
    <property type="entry name" value="SpoA-like"/>
    <property type="match status" value="1"/>
</dbReference>
<dbReference type="GO" id="GO:0071978">
    <property type="term" value="P:bacterial-type flagellum-dependent swarming motility"/>
    <property type="evidence" value="ECO:0007669"/>
    <property type="project" value="TreeGrafter"/>
</dbReference>
<dbReference type="EMBL" id="JACIDU010000013">
    <property type="protein sequence ID" value="MBB4104564.1"/>
    <property type="molecule type" value="Genomic_DNA"/>
</dbReference>
<dbReference type="GO" id="GO:0009425">
    <property type="term" value="C:bacterial-type flagellum basal body"/>
    <property type="evidence" value="ECO:0007669"/>
    <property type="project" value="UniProtKB-SubCell"/>
</dbReference>
<keyword evidence="12" id="KW-0282">Flagellum</keyword>
<organism evidence="12 13">
    <name type="scientific">Allorhizobium borbori</name>
    <dbReference type="NCBI Taxonomy" id="485907"/>
    <lineage>
        <taxon>Bacteria</taxon>
        <taxon>Pseudomonadati</taxon>
        <taxon>Pseudomonadota</taxon>
        <taxon>Alphaproteobacteria</taxon>
        <taxon>Hyphomicrobiales</taxon>
        <taxon>Rhizobiaceae</taxon>
        <taxon>Rhizobium/Agrobacterium group</taxon>
        <taxon>Allorhizobium</taxon>
    </lineage>
</organism>
<evidence type="ECO:0000259" key="11">
    <source>
        <dbReference type="Pfam" id="PF01052"/>
    </source>
</evidence>
<evidence type="ECO:0000256" key="5">
    <source>
        <dbReference type="ARBA" id="ARBA00022475"/>
    </source>
</evidence>
<comment type="function">
    <text evidence="10">FliM is one of three proteins (FliG, FliN, FliM) that forms the rotor-mounted switch complex (C ring), located at the base of the basal body. This complex interacts with the CheY and CheZ chemotaxis proteins, in addition to contacting components of the motor that determine the direction of flagellar rotation.</text>
</comment>
<evidence type="ECO:0000256" key="8">
    <source>
        <dbReference type="ARBA" id="ARBA00023136"/>
    </source>
</evidence>
<evidence type="ECO:0000256" key="3">
    <source>
        <dbReference type="ARBA" id="ARBA00011049"/>
    </source>
</evidence>
<evidence type="ECO:0000256" key="9">
    <source>
        <dbReference type="ARBA" id="ARBA00023143"/>
    </source>
</evidence>
<dbReference type="GO" id="GO:0005886">
    <property type="term" value="C:plasma membrane"/>
    <property type="evidence" value="ECO:0007669"/>
    <property type="project" value="UniProtKB-SubCell"/>
</dbReference>